<keyword evidence="3" id="KW-1185">Reference proteome</keyword>
<protein>
    <submittedName>
        <fullName evidence="2">CoA transferase</fullName>
    </submittedName>
</protein>
<name>A0A844TC27_9BRAD</name>
<gene>
    <name evidence="2" type="ORF">GPL20_03440</name>
</gene>
<dbReference type="GO" id="GO:0008410">
    <property type="term" value="F:CoA-transferase activity"/>
    <property type="evidence" value="ECO:0007669"/>
    <property type="project" value="TreeGrafter"/>
</dbReference>
<evidence type="ECO:0000313" key="2">
    <source>
        <dbReference type="EMBL" id="MVT72170.1"/>
    </source>
</evidence>
<dbReference type="InterPro" id="IPR003673">
    <property type="entry name" value="CoA-Trfase_fam_III"/>
</dbReference>
<dbReference type="SUPFAM" id="SSF89796">
    <property type="entry name" value="CoA-transferase family III (CaiB/BaiF)"/>
    <property type="match status" value="1"/>
</dbReference>
<dbReference type="AlphaFoldDB" id="A0A844TC27"/>
<keyword evidence="1 2" id="KW-0808">Transferase</keyword>
<dbReference type="Gene3D" id="3.30.1540.10">
    <property type="entry name" value="formyl-coa transferase, domain 3"/>
    <property type="match status" value="1"/>
</dbReference>
<dbReference type="OrthoDB" id="9806585at2"/>
<evidence type="ECO:0000313" key="3">
    <source>
        <dbReference type="Proteomes" id="UP000449969"/>
    </source>
</evidence>
<evidence type="ECO:0000256" key="1">
    <source>
        <dbReference type="ARBA" id="ARBA00022679"/>
    </source>
</evidence>
<organism evidence="2 3">
    <name type="scientific">Bradyrhizobium cajani</name>
    <dbReference type="NCBI Taxonomy" id="1928661"/>
    <lineage>
        <taxon>Bacteria</taxon>
        <taxon>Pseudomonadati</taxon>
        <taxon>Pseudomonadota</taxon>
        <taxon>Alphaproteobacteria</taxon>
        <taxon>Hyphomicrobiales</taxon>
        <taxon>Nitrobacteraceae</taxon>
        <taxon>Bradyrhizobium</taxon>
    </lineage>
</organism>
<dbReference type="Proteomes" id="UP000449969">
    <property type="component" value="Unassembled WGS sequence"/>
</dbReference>
<dbReference type="EMBL" id="WQNE01000002">
    <property type="protein sequence ID" value="MVT72170.1"/>
    <property type="molecule type" value="Genomic_DNA"/>
</dbReference>
<accession>A0A844TC27</accession>
<dbReference type="InterPro" id="IPR044855">
    <property type="entry name" value="CoA-Trfase_III_dom3_sf"/>
</dbReference>
<dbReference type="Gene3D" id="3.40.50.10540">
    <property type="entry name" value="Crotonobetainyl-coa:carnitine coa-transferase, domain 1"/>
    <property type="match status" value="1"/>
</dbReference>
<dbReference type="InterPro" id="IPR050483">
    <property type="entry name" value="CoA-transferase_III_domain"/>
</dbReference>
<dbReference type="PANTHER" id="PTHR48207:SF4">
    <property type="entry name" value="BLL6097 PROTEIN"/>
    <property type="match status" value="1"/>
</dbReference>
<reference evidence="2 3" key="1">
    <citation type="submission" date="2019-12" db="EMBL/GenBank/DDBJ databases">
        <title>Draft genome sequences Bradyrhizobium cajani AMBPC1010, Bradyrhizobium pachyrhizi AMBPC1040 and Bradyrhizobium yuanmingense ALSPC3051, three plant growth promoting strains isolated from nodules of Cajanus cajan L. in Dominican Republic.</title>
        <authorList>
            <person name="Flores-Felix J.D."/>
            <person name="Araujo J."/>
            <person name="Diaz-Alcantara C."/>
            <person name="Gonzalez-Andres F."/>
            <person name="Velazquez E."/>
        </authorList>
    </citation>
    <scope>NUCLEOTIDE SEQUENCE [LARGE SCALE GENOMIC DNA]</scope>
    <source>
        <strain evidence="2 3">1010</strain>
    </source>
</reference>
<proteinExistence type="predicted"/>
<dbReference type="Pfam" id="PF02515">
    <property type="entry name" value="CoA_transf_3"/>
    <property type="match status" value="1"/>
</dbReference>
<comment type="caution">
    <text evidence="2">The sequence shown here is derived from an EMBL/GenBank/DDBJ whole genome shotgun (WGS) entry which is preliminary data.</text>
</comment>
<sequence length="406" mass="44706">MNTRGPMGPLAGFTILDLTSVLMGPYGTQVLADMGADVIKVESPEGDIVRQIGPGRTPGMGGMFLNANRGKRSIALDLKKAEGRETLLRLAKHANALVYNVRPQAMARLGLDYETLAAINPALVYVGAFGYGQSGPYAAKPAYDDLIQGAATIPTLLAAAGDGTPRYVPVTIADRIVGLMMVNALLGGLMHQQRTGIGQRIDVPMFESMTEFVLVDHLGGLTYDPPLDHGGYARLLSRYRKPYKTSDGYLCVLIYNDKHWRSFFEAIGQPHFLDQPRFANHAARTRNIDEIYEEIGHIFATRTSAEWRELLERVDIPVMPMHTLETIMNDPHLNAVDFFRTMDHPVEGRIRQMRVPSTWSVTQPEPAGPAPTLGQHGRDILREAGFSTEEIEQLAEQKAVHLAAPP</sequence>
<dbReference type="PANTHER" id="PTHR48207">
    <property type="entry name" value="SUCCINATE--HYDROXYMETHYLGLUTARATE COA-TRANSFERASE"/>
    <property type="match status" value="1"/>
</dbReference>
<dbReference type="InterPro" id="IPR023606">
    <property type="entry name" value="CoA-Trfase_III_dom_1_sf"/>
</dbReference>